<evidence type="ECO:0000256" key="7">
    <source>
        <dbReference type="ARBA" id="ARBA00023209"/>
    </source>
</evidence>
<proteinExistence type="predicted"/>
<evidence type="ECO:0000313" key="9">
    <source>
        <dbReference type="EMBL" id="CAL5221982.1"/>
    </source>
</evidence>
<dbReference type="InterPro" id="IPR007318">
    <property type="entry name" value="Phopholipid_MeTrfase"/>
</dbReference>
<reference evidence="9 10" key="1">
    <citation type="submission" date="2024-06" db="EMBL/GenBank/DDBJ databases">
        <authorList>
            <person name="Kraege A."/>
            <person name="Thomma B."/>
        </authorList>
    </citation>
    <scope>NUCLEOTIDE SEQUENCE [LARGE SCALE GENOMIC DNA]</scope>
</reference>
<keyword evidence="5" id="KW-0443">Lipid metabolism</keyword>
<keyword evidence="6" id="KW-0472">Membrane</keyword>
<dbReference type="Gene3D" id="1.20.120.1630">
    <property type="match status" value="1"/>
</dbReference>
<name>A0ABP1FWX7_9CHLO</name>
<comment type="caution">
    <text evidence="9">The sequence shown here is derived from an EMBL/GenBank/DDBJ whole genome shotgun (WGS) entry which is preliminary data.</text>
</comment>
<protein>
    <submittedName>
        <fullName evidence="9">G4265 protein</fullName>
    </submittedName>
</protein>
<evidence type="ECO:0000256" key="8">
    <source>
        <dbReference type="ARBA" id="ARBA00023264"/>
    </source>
</evidence>
<keyword evidence="3" id="KW-0812">Transmembrane</keyword>
<dbReference type="Pfam" id="PF04191">
    <property type="entry name" value="PEMT"/>
    <property type="match status" value="1"/>
</dbReference>
<evidence type="ECO:0000256" key="4">
    <source>
        <dbReference type="ARBA" id="ARBA00022989"/>
    </source>
</evidence>
<accession>A0ABP1FWX7</accession>
<keyword evidence="7" id="KW-0594">Phospholipid biosynthesis</keyword>
<evidence type="ECO:0000256" key="3">
    <source>
        <dbReference type="ARBA" id="ARBA00022692"/>
    </source>
</evidence>
<evidence type="ECO:0000256" key="2">
    <source>
        <dbReference type="ARBA" id="ARBA00022516"/>
    </source>
</evidence>
<sequence>MAEHSGSRVAPSGRSVLPAAWSSADAVATNISFHTQGRGTLAPWIAPKRLVVQGLYRYTRNPMFWGAFSVVFGEALIFNSRHLLYHFLLVVAMQMVHVPLNEERWLRRGFGAEYDEHVPRWLPRRTPYELRSKSKDI</sequence>
<evidence type="ECO:0000256" key="5">
    <source>
        <dbReference type="ARBA" id="ARBA00023098"/>
    </source>
</evidence>
<evidence type="ECO:0000256" key="1">
    <source>
        <dbReference type="ARBA" id="ARBA00004127"/>
    </source>
</evidence>
<dbReference type="EMBL" id="CAXHTA020000006">
    <property type="protein sequence ID" value="CAL5221982.1"/>
    <property type="molecule type" value="Genomic_DNA"/>
</dbReference>
<dbReference type="Proteomes" id="UP001497392">
    <property type="component" value="Unassembled WGS sequence"/>
</dbReference>
<gene>
    <name evidence="9" type="primary">g4265</name>
    <name evidence="9" type="ORF">VP750_LOCUS3641</name>
</gene>
<evidence type="ECO:0000256" key="6">
    <source>
        <dbReference type="ARBA" id="ARBA00023136"/>
    </source>
</evidence>
<organism evidence="9 10">
    <name type="scientific">Coccomyxa viridis</name>
    <dbReference type="NCBI Taxonomy" id="1274662"/>
    <lineage>
        <taxon>Eukaryota</taxon>
        <taxon>Viridiplantae</taxon>
        <taxon>Chlorophyta</taxon>
        <taxon>core chlorophytes</taxon>
        <taxon>Trebouxiophyceae</taxon>
        <taxon>Trebouxiophyceae incertae sedis</taxon>
        <taxon>Coccomyxaceae</taxon>
        <taxon>Coccomyxa</taxon>
    </lineage>
</organism>
<keyword evidence="10" id="KW-1185">Reference proteome</keyword>
<keyword evidence="8" id="KW-1208">Phospholipid metabolism</keyword>
<evidence type="ECO:0000313" key="10">
    <source>
        <dbReference type="Proteomes" id="UP001497392"/>
    </source>
</evidence>
<keyword evidence="4" id="KW-1133">Transmembrane helix</keyword>
<comment type="subcellular location">
    <subcellularLocation>
        <location evidence="1">Endomembrane system</location>
        <topology evidence="1">Multi-pass membrane protein</topology>
    </subcellularLocation>
</comment>
<keyword evidence="2" id="KW-0444">Lipid biosynthesis</keyword>